<proteinExistence type="predicted"/>
<dbReference type="EMBL" id="JADQDO010000006">
    <property type="protein sequence ID" value="MBF9234442.1"/>
    <property type="molecule type" value="Genomic_DNA"/>
</dbReference>
<dbReference type="Proteomes" id="UP000599312">
    <property type="component" value="Unassembled WGS sequence"/>
</dbReference>
<name>A0A931FQB7_9HYPH</name>
<accession>A0A931FQB7</accession>
<evidence type="ECO:0000313" key="2">
    <source>
        <dbReference type="Proteomes" id="UP000599312"/>
    </source>
</evidence>
<protein>
    <submittedName>
        <fullName evidence="1">Uncharacterized protein</fullName>
    </submittedName>
</protein>
<sequence>MARRKPYPSALDPVIEEARRNRNLLRGLPRVDRLNSLYVFALHQWPLMAEWREGGKAFPIGKVPLTRDELILFALALRDFDMNKVRERIAENRMHLTEAERDYHSRRRQAQAQEVAASWSSRDAQRALGLDEETCQFISHIWATRTARALYNLLQEMHDRSAEFLHPASGPFSIWVKRENGPARRALRIEEARSHWLKRRRALQTALLAAIRLQRAIQSLPVGVREILFDYFGASALGKKLTRSLHTTHAAKILTACIIAAERLNAGPSRFVADDRLRKDILAAI</sequence>
<dbReference type="RefSeq" id="WP_196272428.1">
    <property type="nucleotide sequence ID" value="NZ_JADQDO010000006.1"/>
</dbReference>
<comment type="caution">
    <text evidence="1">The sequence shown here is derived from an EMBL/GenBank/DDBJ whole genome shotgun (WGS) entry which is preliminary data.</text>
</comment>
<reference evidence="1" key="1">
    <citation type="submission" date="2020-11" db="EMBL/GenBank/DDBJ databases">
        <authorList>
            <person name="Kim M.K."/>
        </authorList>
    </citation>
    <scope>NUCLEOTIDE SEQUENCE</scope>
    <source>
        <strain evidence="1">BT350</strain>
    </source>
</reference>
<dbReference type="AlphaFoldDB" id="A0A931FQB7"/>
<gene>
    <name evidence="1" type="ORF">I2H38_13765</name>
</gene>
<keyword evidence="2" id="KW-1185">Reference proteome</keyword>
<organism evidence="1 2">
    <name type="scientific">Microvirga alba</name>
    <dbReference type="NCBI Taxonomy" id="2791025"/>
    <lineage>
        <taxon>Bacteria</taxon>
        <taxon>Pseudomonadati</taxon>
        <taxon>Pseudomonadota</taxon>
        <taxon>Alphaproteobacteria</taxon>
        <taxon>Hyphomicrobiales</taxon>
        <taxon>Methylobacteriaceae</taxon>
        <taxon>Microvirga</taxon>
    </lineage>
</organism>
<evidence type="ECO:0000313" key="1">
    <source>
        <dbReference type="EMBL" id="MBF9234442.1"/>
    </source>
</evidence>